<dbReference type="CDD" id="cd02995">
    <property type="entry name" value="PDI_a_PDI_a'_C"/>
    <property type="match status" value="1"/>
</dbReference>
<dbReference type="InterPro" id="IPR026947">
    <property type="entry name" value="UBN_middle_dom"/>
</dbReference>
<sequence length="1206" mass="134591">MAAPRRIHLTALSSNAHFPLPAIPNASDQPVKQGLPAPTPATGSPPPLLAATRVELKLFESDEQRCPEFSYPDLISAKENTEKKKPQTLEEVEEDKERDELEALAKKFEAKYYDELVPACLTTRYGGFYINSGTLQFRPASDEGEENENDFEDVGFKPKKRKLKQGKDKKAGKKKKEEDMLAKKEEEEVRKSTPPDKSSAKKKKHKKPLSIDKMLKKFHKEKLQQLQMFNTRERDPHALNDIMHEVQEPPISADPLLTLIGSASADDLLQAVKAAEQDFDLDGLLAEPQNVCSPSLEDNGEALIVSVTEKPPTLLPDGLPPTLEQHIKELSQAVKKIEGQNKMEILSSELNSVLLDVEVNSKQLSGKVRSRIFSYLASQLSCSKGTLVKRAKKLHNLQQNAVARSMPEQITRFQNHCQAHSEARAAKLEAEKEKVIDGSDEEEEERSGKRVFGPRKRFKWNEEIRELLFEIVNLKMIIYDLESPACSSLEEYLKAFLEADVKPLWPKGWMQSRILLIETRKAHGHITGVVARKKPIGTTKMKKVSTATEDSKNNPEIQGPPALKRKRLSVPVSMQPEATLSTTAKTPSNTQTSTTFSTHPSNQNHKEGNHHTSTQRSPVTADGAGSVQMLWTKSAMDSESKRFQAGEKATPKLTLVAPPDGPEGDCPSAAGEISCGNPALPTPSLSLLPSSYPTTVQPGVLPSFAPLHALPFPGLSPGTKLPGQPQACKGAAFPGPAPGSFQHGLAHGNSMLCSSTLHLLSVPVSSPAPLHSLTPWLFGLGSMKVYVTLFLSLCVYLREALAKNDSNAILEDKNVLVLTKSNFNRALKQHSQLLVHFYAPLSGQSLGSILEFREAASALKEAGSDDLEEGMVKVFYETAADIADLPFGVTGLDKIFSKYEISRDTVLLIRKSKPDKQFEMESSTVKTDLVQFIRLYEMELVTEYNGKTASKILNSAVLNHFLLFVNKTQKGFKKIYNAFETTAEQFRGKVLFVIIDVSEPRNGRIMEYFRVRPEETPLVRMVNLSNNIQYQLPSDQFDPHSLLEFCLTYLDGKAKPKLQSEPIPENWDTQPVKELVGMNFEKVAFNHDKNVIVLFYAPWSSDSRALFPLWEELAEHFSENEDVVVAKIDVTANDVNLPLGEKYPLIKFFPAVYTERVLPYSDKRELKPIITFMKKEIEKAKKDKAKEEKARKKFLDEQKAAEKEEL</sequence>
<dbReference type="Pfam" id="PF13848">
    <property type="entry name" value="Thioredoxin_6"/>
    <property type="match status" value="1"/>
</dbReference>
<reference evidence="4 5" key="1">
    <citation type="submission" date="2022-01" db="EMBL/GenBank/DDBJ databases">
        <title>A high-quality chromosome-level genome assembly of rohu carp, Labeo rohita.</title>
        <authorList>
            <person name="Arick M.A. II"/>
            <person name="Hsu C.-Y."/>
            <person name="Magbanua Z."/>
            <person name="Pechanova O."/>
            <person name="Grover C."/>
            <person name="Miller E."/>
            <person name="Thrash A."/>
            <person name="Ezzel L."/>
            <person name="Alam S."/>
            <person name="Benzie J."/>
            <person name="Hamilton M."/>
            <person name="Karsi A."/>
            <person name="Lawrence M.L."/>
            <person name="Peterson D.G."/>
        </authorList>
    </citation>
    <scope>NUCLEOTIDE SEQUENCE [LARGE SCALE GENOMIC DNA]</scope>
    <source>
        <strain evidence="5">BAU-BD-2019</strain>
        <tissue evidence="4">Blood</tissue>
    </source>
</reference>
<organism evidence="4 5">
    <name type="scientific">Labeo rohita</name>
    <name type="common">Indian major carp</name>
    <name type="synonym">Cyprinus rohita</name>
    <dbReference type="NCBI Taxonomy" id="84645"/>
    <lineage>
        <taxon>Eukaryota</taxon>
        <taxon>Metazoa</taxon>
        <taxon>Chordata</taxon>
        <taxon>Craniata</taxon>
        <taxon>Vertebrata</taxon>
        <taxon>Euteleostomi</taxon>
        <taxon>Actinopterygii</taxon>
        <taxon>Neopterygii</taxon>
        <taxon>Teleostei</taxon>
        <taxon>Ostariophysi</taxon>
        <taxon>Cypriniformes</taxon>
        <taxon>Cyprinidae</taxon>
        <taxon>Labeoninae</taxon>
        <taxon>Labeonini</taxon>
        <taxon>Labeo</taxon>
    </lineage>
</organism>
<feature type="compositionally biased region" description="Acidic residues" evidence="2">
    <location>
        <begin position="142"/>
        <end position="153"/>
    </location>
</feature>
<evidence type="ECO:0000313" key="4">
    <source>
        <dbReference type="EMBL" id="KAI2668756.1"/>
    </source>
</evidence>
<dbReference type="Gene3D" id="3.40.30.10">
    <property type="entry name" value="Glutaredoxin"/>
    <property type="match status" value="3"/>
</dbReference>
<feature type="region of interest" description="Disordered" evidence="2">
    <location>
        <begin position="537"/>
        <end position="621"/>
    </location>
</feature>
<dbReference type="EMBL" id="JACTAM010000001">
    <property type="protein sequence ID" value="KAI2668756.1"/>
    <property type="molecule type" value="Genomic_DNA"/>
</dbReference>
<evidence type="ECO:0000256" key="2">
    <source>
        <dbReference type="SAM" id="MobiDB-lite"/>
    </source>
</evidence>
<protein>
    <submittedName>
        <fullName evidence="4">Ubinuclein-2</fullName>
    </submittedName>
</protein>
<dbReference type="Pfam" id="PF00085">
    <property type="entry name" value="Thioredoxin"/>
    <property type="match status" value="1"/>
</dbReference>
<feature type="compositionally biased region" description="Polar residues" evidence="2">
    <location>
        <begin position="576"/>
        <end position="603"/>
    </location>
</feature>
<comment type="caution">
    <text evidence="4">The sequence shown here is derived from an EMBL/GenBank/DDBJ whole genome shotgun (WGS) entry which is preliminary data.</text>
</comment>
<dbReference type="InterPro" id="IPR013766">
    <property type="entry name" value="Thioredoxin_domain"/>
</dbReference>
<feature type="region of interest" description="Disordered" evidence="2">
    <location>
        <begin position="139"/>
        <end position="210"/>
    </location>
</feature>
<feature type="region of interest" description="Disordered" evidence="2">
    <location>
        <begin position="70"/>
        <end position="99"/>
    </location>
</feature>
<evidence type="ECO:0000259" key="3">
    <source>
        <dbReference type="PROSITE" id="PS51352"/>
    </source>
</evidence>
<dbReference type="InterPro" id="IPR036249">
    <property type="entry name" value="Thioredoxin-like_sf"/>
</dbReference>
<feature type="compositionally biased region" description="Basic and acidic residues" evidence="2">
    <location>
        <begin position="165"/>
        <end position="194"/>
    </location>
</feature>
<keyword evidence="5" id="KW-1185">Reference proteome</keyword>
<keyword evidence="1" id="KW-0175">Coiled coil</keyword>
<feature type="region of interest" description="Disordered" evidence="2">
    <location>
        <begin position="18"/>
        <end position="47"/>
    </location>
</feature>
<dbReference type="PANTHER" id="PTHR21669:SF12">
    <property type="entry name" value="UBINUCLEIN-1"/>
    <property type="match status" value="1"/>
</dbReference>
<dbReference type="CDD" id="cd02981">
    <property type="entry name" value="PDI_b_family"/>
    <property type="match status" value="1"/>
</dbReference>
<dbReference type="CDD" id="cd02982">
    <property type="entry name" value="PDI_b'_family"/>
    <property type="match status" value="1"/>
</dbReference>
<evidence type="ECO:0000313" key="5">
    <source>
        <dbReference type="Proteomes" id="UP000830375"/>
    </source>
</evidence>
<feature type="coiled-coil region" evidence="1">
    <location>
        <begin position="1170"/>
        <end position="1205"/>
    </location>
</feature>
<evidence type="ECO:0000256" key="1">
    <source>
        <dbReference type="SAM" id="Coils"/>
    </source>
</evidence>
<dbReference type="PROSITE" id="PS51352">
    <property type="entry name" value="THIOREDOXIN_2"/>
    <property type="match status" value="1"/>
</dbReference>
<feature type="domain" description="Thioredoxin" evidence="3">
    <location>
        <begin position="1049"/>
        <end position="1200"/>
    </location>
</feature>
<feature type="compositionally biased region" description="Pro residues" evidence="2">
    <location>
        <begin position="37"/>
        <end position="47"/>
    </location>
</feature>
<feature type="compositionally biased region" description="Basic and acidic residues" evidence="2">
    <location>
        <begin position="79"/>
        <end position="88"/>
    </location>
</feature>
<gene>
    <name evidence="4" type="ORF">H4Q32_005544</name>
</gene>
<dbReference type="SUPFAM" id="SSF52833">
    <property type="entry name" value="Thioredoxin-like"/>
    <property type="match status" value="3"/>
</dbReference>
<name>A0ABQ8N2N6_LABRO</name>
<dbReference type="PANTHER" id="PTHR21669">
    <property type="entry name" value="CAPZ-INTERACTING PROTEIN AND RELATED PROTEINS"/>
    <property type="match status" value="1"/>
</dbReference>
<dbReference type="Pfam" id="PF14075">
    <property type="entry name" value="UBN_AB"/>
    <property type="match status" value="1"/>
</dbReference>
<dbReference type="Proteomes" id="UP000830375">
    <property type="component" value="Unassembled WGS sequence"/>
</dbReference>
<accession>A0ABQ8N2N6</accession>
<proteinExistence type="predicted"/>